<evidence type="ECO:0000256" key="1">
    <source>
        <dbReference type="ARBA" id="ARBA00004442"/>
    </source>
</evidence>
<dbReference type="InterPro" id="IPR003423">
    <property type="entry name" value="OMP_efflux"/>
</dbReference>
<dbReference type="Gene3D" id="3.30.1330.60">
    <property type="entry name" value="OmpA-like domain"/>
    <property type="match status" value="1"/>
</dbReference>
<keyword evidence="3" id="KW-0813">Transport</keyword>
<evidence type="ECO:0000256" key="3">
    <source>
        <dbReference type="ARBA" id="ARBA00022448"/>
    </source>
</evidence>
<organism evidence="10 11">
    <name type="scientific">Candidatus Sulfurimonas marisnigri</name>
    <dbReference type="NCBI Taxonomy" id="2740405"/>
    <lineage>
        <taxon>Bacteria</taxon>
        <taxon>Pseudomonadati</taxon>
        <taxon>Campylobacterota</taxon>
        <taxon>Epsilonproteobacteria</taxon>
        <taxon>Campylobacterales</taxon>
        <taxon>Sulfurimonadaceae</taxon>
        <taxon>Sulfurimonas</taxon>
    </lineage>
</organism>
<dbReference type="NCBIfam" id="TIGR01844">
    <property type="entry name" value="type_I_sec_TolC"/>
    <property type="match status" value="1"/>
</dbReference>
<dbReference type="GO" id="GO:0009279">
    <property type="term" value="C:cell outer membrane"/>
    <property type="evidence" value="ECO:0007669"/>
    <property type="project" value="UniProtKB-SubCell"/>
</dbReference>
<dbReference type="InterPro" id="IPR010130">
    <property type="entry name" value="T1SS_OMP_TolC"/>
</dbReference>
<dbReference type="KEGG" id="smas:HUE87_08830"/>
<dbReference type="SUPFAM" id="SSF56954">
    <property type="entry name" value="Outer membrane efflux proteins (OEP)"/>
    <property type="match status" value="1"/>
</dbReference>
<dbReference type="SUPFAM" id="SSF103088">
    <property type="entry name" value="OmpA-like"/>
    <property type="match status" value="1"/>
</dbReference>
<keyword evidence="6 8" id="KW-0472">Membrane</keyword>
<dbReference type="Pfam" id="PF02321">
    <property type="entry name" value="OEP"/>
    <property type="match status" value="2"/>
</dbReference>
<evidence type="ECO:0000256" key="5">
    <source>
        <dbReference type="ARBA" id="ARBA00022692"/>
    </source>
</evidence>
<dbReference type="GO" id="GO:0015288">
    <property type="term" value="F:porin activity"/>
    <property type="evidence" value="ECO:0007669"/>
    <property type="project" value="TreeGrafter"/>
</dbReference>
<evidence type="ECO:0000259" key="9">
    <source>
        <dbReference type="PROSITE" id="PS51123"/>
    </source>
</evidence>
<evidence type="ECO:0000256" key="4">
    <source>
        <dbReference type="ARBA" id="ARBA00022452"/>
    </source>
</evidence>
<keyword evidence="4" id="KW-1134">Transmembrane beta strand</keyword>
<sequence>MKKIATSVLIVSTLLSAQSLKMSVSEVLGTNPVILERLKNYNATKEDITIAESGYYPKLDLSIGIGKEKGERAGGTDFDYSVYQNSLSYTQNLFKGFETTYQVQEHENRTIAAAYSYLEKVNDTSFKMIDTYLQVMRNKELLDNAQANIDINAEILNKVQKLYDSGLTTLSEVNKIEASLSLAKSNYSVQENTLLDVKFQLQRVLGRNLKHEDMSRPQLVVILPKSIEDATLVAMENNPSLLVSKYNVKLAQATYHKSKAPFYPSLDIEVSKTMTKNLSGVEGKYDNLRAMAYLKYNFFNGFADKATLQQSVSTIHKEVQIKNTLRREVIEGISLSWAANEKLTDQLGHLQNYKKFSQKTLSLYSKEYDLGRRSLLDLLSSQNDFIASKAQIINTEYSMLFAKYRILDAMGMLVSTVMEDGDISCSNVGFKSKMPKNSVVLPELNDTDKDVLPILYDVDRDLIVDEVDICNNSLPNDMKNIYGCKETFEDVKRIERYSGFLFDNDNSTLTQDGESRLNSLIKQIEPYGWENLKFSLLGNVENINMSKDDILLLSQRRAQVVKDKLIKAGAFEDNITLHANSDKNPMYSDEESESVALNNRTDIIVKKLKLNK</sequence>
<evidence type="ECO:0000313" key="10">
    <source>
        <dbReference type="EMBL" id="QOY55896.1"/>
    </source>
</evidence>
<dbReference type="Proteomes" id="UP000593836">
    <property type="component" value="Chromosome"/>
</dbReference>
<evidence type="ECO:0000256" key="6">
    <source>
        <dbReference type="ARBA" id="ARBA00023136"/>
    </source>
</evidence>
<reference evidence="10 11" key="1">
    <citation type="submission" date="2020-05" db="EMBL/GenBank/DDBJ databases">
        <title>Sulfurimonas marisnigri, sp. nov., and Sulfurimonas baltica, sp. nov., manganese oxide reducing chemolithoautotrophs of the class Epsilonproteobacteria isolated from the pelagic redoxclines of the Black and Baltic Seas and emended description of the genus Sulfurimonas.</title>
        <authorList>
            <person name="Henkel J.V."/>
            <person name="Laudan C."/>
            <person name="Werner J."/>
            <person name="Neu T."/>
            <person name="Plewe S."/>
            <person name="Sproer C."/>
            <person name="Bunk B."/>
            <person name="Schulz-Vogt H.N."/>
        </authorList>
    </citation>
    <scope>NUCLEOTIDE SEQUENCE [LARGE SCALE GENOMIC DNA]</scope>
    <source>
        <strain evidence="10 11">SoZ1</strain>
    </source>
</reference>
<dbReference type="AlphaFoldDB" id="A0A7S7M2H1"/>
<evidence type="ECO:0000256" key="2">
    <source>
        <dbReference type="ARBA" id="ARBA00007613"/>
    </source>
</evidence>
<proteinExistence type="inferred from homology"/>
<evidence type="ECO:0000256" key="7">
    <source>
        <dbReference type="ARBA" id="ARBA00023237"/>
    </source>
</evidence>
<dbReference type="Gene3D" id="1.20.1600.10">
    <property type="entry name" value="Outer membrane efflux proteins (OEP)"/>
    <property type="match status" value="1"/>
</dbReference>
<dbReference type="PROSITE" id="PS51123">
    <property type="entry name" value="OMPA_2"/>
    <property type="match status" value="1"/>
</dbReference>
<dbReference type="GO" id="GO:1990281">
    <property type="term" value="C:efflux pump complex"/>
    <property type="evidence" value="ECO:0007669"/>
    <property type="project" value="TreeGrafter"/>
</dbReference>
<keyword evidence="11" id="KW-1185">Reference proteome</keyword>
<keyword evidence="5" id="KW-0812">Transmembrane</keyword>
<evidence type="ECO:0000313" key="11">
    <source>
        <dbReference type="Proteomes" id="UP000593836"/>
    </source>
</evidence>
<protein>
    <submittedName>
        <fullName evidence="10">TolC family outer membrane protein</fullName>
    </submittedName>
</protein>
<dbReference type="InterPro" id="IPR006665">
    <property type="entry name" value="OmpA-like"/>
</dbReference>
<name>A0A7S7M2H1_9BACT</name>
<dbReference type="GO" id="GO:0015562">
    <property type="term" value="F:efflux transmembrane transporter activity"/>
    <property type="evidence" value="ECO:0007669"/>
    <property type="project" value="InterPro"/>
</dbReference>
<dbReference type="EMBL" id="CP054493">
    <property type="protein sequence ID" value="QOY55896.1"/>
    <property type="molecule type" value="Genomic_DNA"/>
</dbReference>
<dbReference type="PANTHER" id="PTHR30026:SF22">
    <property type="entry name" value="OUTER MEMBRANE EFFLUX PROTEIN"/>
    <property type="match status" value="1"/>
</dbReference>
<comment type="subcellular location">
    <subcellularLocation>
        <location evidence="1">Cell outer membrane</location>
    </subcellularLocation>
</comment>
<keyword evidence="7" id="KW-0998">Cell outer membrane</keyword>
<dbReference type="PANTHER" id="PTHR30026">
    <property type="entry name" value="OUTER MEMBRANE PROTEIN TOLC"/>
    <property type="match status" value="1"/>
</dbReference>
<dbReference type="InterPro" id="IPR036737">
    <property type="entry name" value="OmpA-like_sf"/>
</dbReference>
<dbReference type="InterPro" id="IPR051906">
    <property type="entry name" value="TolC-like"/>
</dbReference>
<evidence type="ECO:0000256" key="8">
    <source>
        <dbReference type="PROSITE-ProRule" id="PRU00473"/>
    </source>
</evidence>
<feature type="domain" description="OmpA-like" evidence="9">
    <location>
        <begin position="489"/>
        <end position="609"/>
    </location>
</feature>
<accession>A0A7S7M2H1</accession>
<gene>
    <name evidence="10" type="ORF">HUE87_08830</name>
</gene>
<comment type="similarity">
    <text evidence="2">Belongs to the outer membrane factor (OMF) (TC 1.B.17) family.</text>
</comment>